<accession>A0A1A8XDB5</accession>
<protein>
    <submittedName>
        <fullName evidence="1">PIR Superfamily Protein</fullName>
    </submittedName>
</protein>
<organism evidence="1 2">
    <name type="scientific">Plasmodium ovale curtisi</name>
    <dbReference type="NCBI Taxonomy" id="864141"/>
    <lineage>
        <taxon>Eukaryota</taxon>
        <taxon>Sar</taxon>
        <taxon>Alveolata</taxon>
        <taxon>Apicomplexa</taxon>
        <taxon>Aconoidasida</taxon>
        <taxon>Haemosporida</taxon>
        <taxon>Plasmodiidae</taxon>
        <taxon>Plasmodium</taxon>
        <taxon>Plasmodium (Plasmodium)</taxon>
    </lineage>
</organism>
<proteinExistence type="predicted"/>
<evidence type="ECO:0000313" key="1">
    <source>
        <dbReference type="EMBL" id="SBT02709.1"/>
    </source>
</evidence>
<evidence type="ECO:0000313" key="2">
    <source>
        <dbReference type="Proteomes" id="UP000078546"/>
    </source>
</evidence>
<gene>
    <name evidence="1" type="ORF">POVCU1_079900</name>
</gene>
<reference evidence="2" key="1">
    <citation type="submission" date="2016-05" db="EMBL/GenBank/DDBJ databases">
        <authorList>
            <person name="Naeem Raeece"/>
        </authorList>
    </citation>
    <scope>NUCLEOTIDE SEQUENCE [LARGE SCALE GENOMIC DNA]</scope>
</reference>
<dbReference type="EMBL" id="FLQV01003682">
    <property type="protein sequence ID" value="SBT02709.1"/>
    <property type="molecule type" value="Genomic_DNA"/>
</dbReference>
<sequence length="325" mass="38876">MGEPDNNIFENSEKYFQNEYHINKSVHLHYANFCYRTENPHFKSNLYLTNLCKKCVIILEKLKAEYSNGTAKYSKYSDYLNFWLTYKLTITCKFRTYITQFYEFIKNNYKAFSSNVLLKTISKCHTDDEKLYNSLEKFKRFYDEIDTRGSRKKKIMIEILYEFIKFCKENNTITSLDSLIKNKLGVFYEKKKSRYDICNQELGKDLFTIKNNIQELLKYKQISSEEMDQHNSSNRVSFHVKEEDNASSNTTSINVGVDADTLFTLFFLYRFTPLDTWFNRTVLNRRDSMYNYDEASGQDYLDYNSDFDNYIPENSRYEVAYSAAW</sequence>
<dbReference type="AlphaFoldDB" id="A0A1A8XDB5"/>
<dbReference type="Proteomes" id="UP000078546">
    <property type="component" value="Unassembled WGS sequence"/>
</dbReference>
<name>A0A1A8XDB5_PLAOA</name>